<reference evidence="1" key="2">
    <citation type="submission" date="2020-09" db="EMBL/GenBank/DDBJ databases">
        <authorList>
            <person name="Sun Q."/>
            <person name="Zhou Y."/>
        </authorList>
    </citation>
    <scope>NUCLEOTIDE SEQUENCE</scope>
    <source>
        <strain evidence="1">CGMCC 1.12777</strain>
    </source>
</reference>
<dbReference type="AlphaFoldDB" id="A0A8J2ZYF8"/>
<evidence type="ECO:0000313" key="1">
    <source>
        <dbReference type="EMBL" id="GGH85174.1"/>
    </source>
</evidence>
<dbReference type="EMBL" id="BMFV01000025">
    <property type="protein sequence ID" value="GGH85174.1"/>
    <property type="molecule type" value="Genomic_DNA"/>
</dbReference>
<reference evidence="1" key="1">
    <citation type="journal article" date="2014" name="Int. J. Syst. Evol. Microbiol.">
        <title>Complete genome sequence of Corynebacterium casei LMG S-19264T (=DSM 44701T), isolated from a smear-ripened cheese.</title>
        <authorList>
            <consortium name="US DOE Joint Genome Institute (JGI-PGF)"/>
            <person name="Walter F."/>
            <person name="Albersmeier A."/>
            <person name="Kalinowski J."/>
            <person name="Ruckert C."/>
        </authorList>
    </citation>
    <scope>NUCLEOTIDE SEQUENCE</scope>
    <source>
        <strain evidence="1">CGMCC 1.12777</strain>
    </source>
</reference>
<comment type="caution">
    <text evidence="1">The sequence shown here is derived from an EMBL/GenBank/DDBJ whole genome shotgun (WGS) entry which is preliminary data.</text>
</comment>
<gene>
    <name evidence="1" type="ORF">GCM10007096_29950</name>
</gene>
<keyword evidence="2" id="KW-1185">Reference proteome</keyword>
<sequence length="61" mass="7350">MNLRPPRPERSLRMYKPSQVNLTLLYTLILALATRTHDSFSWALSFNDRRYFAFNVRDTMR</sequence>
<name>A0A8J2ZYF8_9BACL</name>
<protein>
    <submittedName>
        <fullName evidence="1">Uncharacterized protein</fullName>
    </submittedName>
</protein>
<dbReference type="Proteomes" id="UP000656813">
    <property type="component" value="Unassembled WGS sequence"/>
</dbReference>
<accession>A0A8J2ZYF8</accession>
<proteinExistence type="predicted"/>
<organism evidence="1 2">
    <name type="scientific">Pullulanibacillus pueri</name>
    <dbReference type="NCBI Taxonomy" id="1437324"/>
    <lineage>
        <taxon>Bacteria</taxon>
        <taxon>Bacillati</taxon>
        <taxon>Bacillota</taxon>
        <taxon>Bacilli</taxon>
        <taxon>Bacillales</taxon>
        <taxon>Sporolactobacillaceae</taxon>
        <taxon>Pullulanibacillus</taxon>
    </lineage>
</organism>
<evidence type="ECO:0000313" key="2">
    <source>
        <dbReference type="Proteomes" id="UP000656813"/>
    </source>
</evidence>